<evidence type="ECO:0000313" key="5">
    <source>
        <dbReference type="EMBL" id="KAI4545645.1"/>
    </source>
</evidence>
<dbReference type="GO" id="GO:0031430">
    <property type="term" value="C:M band"/>
    <property type="evidence" value="ECO:0007669"/>
    <property type="project" value="TreeGrafter"/>
</dbReference>
<evidence type="ECO:0000256" key="1">
    <source>
        <dbReference type="ARBA" id="ARBA00002671"/>
    </source>
</evidence>
<feature type="region of interest" description="Disordered" evidence="4">
    <location>
        <begin position="132"/>
        <end position="169"/>
    </location>
</feature>
<evidence type="ECO:0000256" key="3">
    <source>
        <dbReference type="ARBA" id="ARBA00019350"/>
    </source>
</evidence>
<dbReference type="GO" id="GO:0005927">
    <property type="term" value="C:muscle tendon junction"/>
    <property type="evidence" value="ECO:0007669"/>
    <property type="project" value="TreeGrafter"/>
</dbReference>
<feature type="region of interest" description="Disordered" evidence="4">
    <location>
        <begin position="1"/>
        <end position="22"/>
    </location>
</feature>
<sequence length="289" mass="32096">MGATTTYHQSTGEKHQTLGTNDRVNDSAWRSFSIHVLPTATVSYIFAMLGSKDCKVYMPRAGSSSQYRVKHRSLELFQPHEKHRNRDHSSEDTRRPFHSLRSLVSLYLAAWDFPQAGSKYIKQANINIPMGAFRPGAGQPPRRKECTPETEEGAPPTSDEEKKPIPGAKKLPAVNLSEIQNIKSELKRSLEFQKCLLSIGTLTLDQSFWHKGFLVIKLRTFDNGFKRGNGDFSACALNGPTVRDSVDSEDTVKKQIPGGMGTLPLGFRCLQLSCKAKGGLCSKNVILKT</sequence>
<evidence type="ECO:0000313" key="6">
    <source>
        <dbReference type="Proteomes" id="UP001214576"/>
    </source>
</evidence>
<comment type="caution">
    <text evidence="5">The sequence shown here is derived from an EMBL/GenBank/DDBJ whole genome shotgun (WGS) entry which is preliminary data.</text>
</comment>
<evidence type="ECO:0000256" key="2">
    <source>
        <dbReference type="ARBA" id="ARBA00007875"/>
    </source>
</evidence>
<proteinExistence type="inferred from homology"/>
<dbReference type="AlphaFoldDB" id="A0AAD4UL18"/>
<dbReference type="EMBL" id="JAKZEL010000003">
    <property type="protein sequence ID" value="KAI4545645.1"/>
    <property type="molecule type" value="Genomic_DNA"/>
</dbReference>
<organism evidence="5 6">
    <name type="scientific">Ovis ammon polii</name>
    <dbReference type="NCBI Taxonomy" id="230172"/>
    <lineage>
        <taxon>Eukaryota</taxon>
        <taxon>Metazoa</taxon>
        <taxon>Chordata</taxon>
        <taxon>Craniata</taxon>
        <taxon>Vertebrata</taxon>
        <taxon>Euteleostomi</taxon>
        <taxon>Mammalia</taxon>
        <taxon>Eutheria</taxon>
        <taxon>Laurasiatheria</taxon>
        <taxon>Artiodactyla</taxon>
        <taxon>Ruminantia</taxon>
        <taxon>Pecora</taxon>
        <taxon>Bovidae</taxon>
        <taxon>Caprinae</taxon>
        <taxon>Ovis</taxon>
    </lineage>
</organism>
<dbReference type="Proteomes" id="UP001214576">
    <property type="component" value="Unassembled WGS sequence"/>
</dbReference>
<comment type="function">
    <text evidence="1">Plays a role in the regulatory network through which muscle cells coordinate their structural and functional states during growth, adaptation, and repair.</text>
</comment>
<comment type="similarity">
    <text evidence="2">Belongs to the SMPX family.</text>
</comment>
<keyword evidence="6" id="KW-1185">Reference proteome</keyword>
<dbReference type="InterPro" id="IPR029268">
    <property type="entry name" value="Chisel"/>
</dbReference>
<evidence type="ECO:0000256" key="4">
    <source>
        <dbReference type="SAM" id="MobiDB-lite"/>
    </source>
</evidence>
<dbReference type="PANTHER" id="PTHR17416">
    <property type="entry name" value="SMALL MUSCULAR PROTEIN"/>
    <property type="match status" value="1"/>
</dbReference>
<name>A0AAD4UL18_OVIAM</name>
<dbReference type="PANTHER" id="PTHR17416:SF0">
    <property type="entry name" value="SMALL MUSCULAR PROTEIN"/>
    <property type="match status" value="1"/>
</dbReference>
<accession>A0AAD4UL18</accession>
<dbReference type="Pfam" id="PF15355">
    <property type="entry name" value="Chisel"/>
    <property type="match status" value="1"/>
</dbReference>
<reference evidence="5" key="1">
    <citation type="submission" date="2022-03" db="EMBL/GenBank/DDBJ databases">
        <title>Genomic analyses of argali, domestic sheep and their hybrids provide insights into chromosomal evolution, heterosis and genetic basis of agronomic traits.</title>
        <authorList>
            <person name="Li M."/>
        </authorList>
    </citation>
    <scope>NUCLEOTIDE SEQUENCE</scope>
    <source>
        <strain evidence="5">CAU-MHL-2022a</strain>
        <tissue evidence="5">Skin</tissue>
    </source>
</reference>
<gene>
    <name evidence="5" type="ORF">MG293_005911</name>
</gene>
<dbReference type="GO" id="GO:0043034">
    <property type="term" value="C:costamere"/>
    <property type="evidence" value="ECO:0007669"/>
    <property type="project" value="TreeGrafter"/>
</dbReference>
<protein>
    <recommendedName>
        <fullName evidence="3">Small muscular protein</fullName>
    </recommendedName>
</protein>
<feature type="compositionally biased region" description="Polar residues" evidence="4">
    <location>
        <begin position="1"/>
        <end position="10"/>
    </location>
</feature>